<sequence length="99" mass="11701">MQEELQTEDKMNNIVEALKSHEVRIEHNFHALLQLSILVEFLYDQLERNEIKIDLAQLEEFQKQRANEIEEAFNKAKANPEFAKQAEQTFNEISSKIKI</sequence>
<evidence type="ECO:0000313" key="1">
    <source>
        <dbReference type="EMBL" id="CAB4160260.1"/>
    </source>
</evidence>
<protein>
    <submittedName>
        <fullName evidence="1">Uncharacterized protein</fullName>
    </submittedName>
</protein>
<reference evidence="1" key="1">
    <citation type="submission" date="2020-04" db="EMBL/GenBank/DDBJ databases">
        <authorList>
            <person name="Chiriac C."/>
            <person name="Salcher M."/>
            <person name="Ghai R."/>
            <person name="Kavagutti S V."/>
        </authorList>
    </citation>
    <scope>NUCLEOTIDE SEQUENCE</scope>
</reference>
<name>A0A6J5NK88_9CAUD</name>
<accession>A0A6J5NK88</accession>
<gene>
    <name evidence="1" type="ORF">UFOVP724_128</name>
</gene>
<proteinExistence type="predicted"/>
<organism evidence="1">
    <name type="scientific">uncultured Caudovirales phage</name>
    <dbReference type="NCBI Taxonomy" id="2100421"/>
    <lineage>
        <taxon>Viruses</taxon>
        <taxon>Duplodnaviria</taxon>
        <taxon>Heunggongvirae</taxon>
        <taxon>Uroviricota</taxon>
        <taxon>Caudoviricetes</taxon>
        <taxon>Peduoviridae</taxon>
        <taxon>Maltschvirus</taxon>
        <taxon>Maltschvirus maltsch</taxon>
    </lineage>
</organism>
<dbReference type="EMBL" id="LR796696">
    <property type="protein sequence ID" value="CAB4160260.1"/>
    <property type="molecule type" value="Genomic_DNA"/>
</dbReference>